<name>A0A4R6Z498_9GAMM</name>
<protein>
    <submittedName>
        <fullName evidence="2">Uncharacterized protein</fullName>
    </submittedName>
</protein>
<reference evidence="2 3" key="1">
    <citation type="submission" date="2019-03" db="EMBL/GenBank/DDBJ databases">
        <title>Genomic Encyclopedia of Type Strains, Phase IV (KMG-IV): sequencing the most valuable type-strain genomes for metagenomic binning, comparative biology and taxonomic classification.</title>
        <authorList>
            <person name="Goeker M."/>
        </authorList>
    </citation>
    <scope>NUCLEOTIDE SEQUENCE [LARGE SCALE GENOMIC DNA]</scope>
    <source>
        <strain evidence="2 3">DSM 21667</strain>
    </source>
</reference>
<evidence type="ECO:0000313" key="3">
    <source>
        <dbReference type="Proteomes" id="UP000295293"/>
    </source>
</evidence>
<dbReference type="EMBL" id="SNZH01000003">
    <property type="protein sequence ID" value="TDR46508.1"/>
    <property type="molecule type" value="Genomic_DNA"/>
</dbReference>
<comment type="caution">
    <text evidence="2">The sequence shown here is derived from an EMBL/GenBank/DDBJ whole genome shotgun (WGS) entry which is preliminary data.</text>
</comment>
<dbReference type="AlphaFoldDB" id="A0A4R6Z498"/>
<evidence type="ECO:0000313" key="2">
    <source>
        <dbReference type="EMBL" id="TDR46508.1"/>
    </source>
</evidence>
<proteinExistence type="predicted"/>
<feature type="region of interest" description="Disordered" evidence="1">
    <location>
        <begin position="125"/>
        <end position="146"/>
    </location>
</feature>
<accession>A0A4R6Z498</accession>
<gene>
    <name evidence="2" type="ORF">DFR29_10339</name>
</gene>
<dbReference type="Proteomes" id="UP000295293">
    <property type="component" value="Unassembled WGS sequence"/>
</dbReference>
<feature type="compositionally biased region" description="Pro residues" evidence="1">
    <location>
        <begin position="130"/>
        <end position="145"/>
    </location>
</feature>
<keyword evidence="3" id="KW-1185">Reference proteome</keyword>
<sequence length="234" mass="25811">MQRKTRRLSGLRVALACLLVAGMAAIAFSRLQQLPPSPPVATAPTTLPGPDLRDWNTRVAIRNLANYSSREEAVGRKSLYLSCREGSTDTFSAEGGHAFRRPEDEYVEIRRNAGNSGATAFHMSGAIQAPPEPPRPGEPVPPQPTPRRARVIALEPAVLAEIEASFLGLWHDQLAPIHWEESADGSRVVLEFCWHGQYGYFVRRNPDSTKADDRRILDIANRLFALAGARLLQP</sequence>
<evidence type="ECO:0000256" key="1">
    <source>
        <dbReference type="SAM" id="MobiDB-lite"/>
    </source>
</evidence>
<organism evidence="2 3">
    <name type="scientific">Tahibacter aquaticus</name>
    <dbReference type="NCBI Taxonomy" id="520092"/>
    <lineage>
        <taxon>Bacteria</taxon>
        <taxon>Pseudomonadati</taxon>
        <taxon>Pseudomonadota</taxon>
        <taxon>Gammaproteobacteria</taxon>
        <taxon>Lysobacterales</taxon>
        <taxon>Rhodanobacteraceae</taxon>
        <taxon>Tahibacter</taxon>
    </lineage>
</organism>